<evidence type="ECO:0000313" key="6">
    <source>
        <dbReference type="EMBL" id="PWU84213.1"/>
    </source>
</evidence>
<evidence type="ECO:0000256" key="4">
    <source>
        <dbReference type="ARBA" id="ARBA00047740"/>
    </source>
</evidence>
<comment type="catalytic activity">
    <reaction evidence="4">
        <text>a 5'-end triphospho-ribonucleoside in mRNA + H2O = a 5'-end diphospho-ribonucleoside in mRNA + phosphate + H(+)</text>
        <dbReference type="Rhea" id="RHEA:67004"/>
        <dbReference type="Rhea" id="RHEA-COMP:17164"/>
        <dbReference type="Rhea" id="RHEA-COMP:17165"/>
        <dbReference type="ChEBI" id="CHEBI:15377"/>
        <dbReference type="ChEBI" id="CHEBI:15378"/>
        <dbReference type="ChEBI" id="CHEBI:43474"/>
        <dbReference type="ChEBI" id="CHEBI:167616"/>
        <dbReference type="ChEBI" id="CHEBI:167618"/>
        <dbReference type="EC" id="3.6.1.74"/>
    </reaction>
    <physiologicalReaction direction="left-to-right" evidence="4">
        <dbReference type="Rhea" id="RHEA:67005"/>
    </physiologicalReaction>
</comment>
<reference evidence="6 8" key="1">
    <citation type="journal article" date="2018" name="Microb. Genom.">
        <title>Expanding an expanded genome: long-read sequencing of Trypanosoma cruzi.</title>
        <authorList>
            <person name="Berna L."/>
            <person name="Rodriguez M."/>
            <person name="Chiribao M.L."/>
            <person name="Parodi-Talice A."/>
            <person name="Pita S."/>
            <person name="Rijo G."/>
            <person name="Alvarez-Valin F."/>
            <person name="Robello C."/>
        </authorList>
    </citation>
    <scope>NUCLEOTIDE SEQUENCE [LARGE SCALE GENOMIC DNA]</scope>
    <source>
        <strain evidence="6 8">Dm28c</strain>
    </source>
</reference>
<evidence type="ECO:0000259" key="5">
    <source>
        <dbReference type="Pfam" id="PF02940"/>
    </source>
</evidence>
<dbReference type="VEuPathDB" id="TriTrypDB:TcG_03987"/>
<dbReference type="VEuPathDB" id="TriTrypDB:BCY84_20321"/>
<evidence type="ECO:0000313" key="8">
    <source>
        <dbReference type="Proteomes" id="UP000246121"/>
    </source>
</evidence>
<keyword evidence="1" id="KW-0507">mRNA processing</keyword>
<dbReference type="EMBL" id="PRFA01000244">
    <property type="protein sequence ID" value="PWU84213.1"/>
    <property type="molecule type" value="Genomic_DNA"/>
</dbReference>
<evidence type="ECO:0000256" key="3">
    <source>
        <dbReference type="ARBA" id="ARBA00035028"/>
    </source>
</evidence>
<dbReference type="VEuPathDB" id="TriTrypDB:C4B63_25g325"/>
<dbReference type="EMBL" id="PRFA01000025">
    <property type="protein sequence ID" value="PWU94602.1"/>
    <property type="molecule type" value="Genomic_DNA"/>
</dbReference>
<dbReference type="VEuPathDB" id="TriTrypDB:Tc_MARK_7672"/>
<dbReference type="VEuPathDB" id="TriTrypDB:TcCL_NonESM04488"/>
<dbReference type="GO" id="GO:0140818">
    <property type="term" value="F:mRNA 5'-triphosphate monophosphatase activity"/>
    <property type="evidence" value="ECO:0007669"/>
    <property type="project" value="UniProtKB-EC"/>
</dbReference>
<name>A0A2V2UPI2_TRYCR</name>
<dbReference type="VEuPathDB" id="TriTrypDB:TCSYLVIO_010330"/>
<dbReference type="InterPro" id="IPR004206">
    <property type="entry name" value="mRNA_triPase_Cet1"/>
</dbReference>
<comment type="caution">
    <text evidence="6">The sequence shown here is derived from an EMBL/GenBank/DDBJ whole genome shotgun (WGS) entry which is preliminary data.</text>
</comment>
<dbReference type="InterPro" id="IPR033469">
    <property type="entry name" value="CYTH-like_dom_sf"/>
</dbReference>
<dbReference type="VEuPathDB" id="TriTrypDB:C3747_35g150"/>
<dbReference type="GO" id="GO:0004651">
    <property type="term" value="F:polynucleotide 5'-phosphatase activity"/>
    <property type="evidence" value="ECO:0007669"/>
    <property type="project" value="InterPro"/>
</dbReference>
<evidence type="ECO:0000256" key="1">
    <source>
        <dbReference type="ARBA" id="ARBA00022664"/>
    </source>
</evidence>
<dbReference type="EC" id="3.6.1.74" evidence="3"/>
<dbReference type="Gene3D" id="3.20.100.10">
    <property type="entry name" value="mRNA triphosphatase Cet1-like"/>
    <property type="match status" value="1"/>
</dbReference>
<dbReference type="VEuPathDB" id="TriTrypDB:C4B63_244g1"/>
<evidence type="ECO:0000256" key="2">
    <source>
        <dbReference type="ARBA" id="ARBA00022801"/>
    </source>
</evidence>
<proteinExistence type="predicted"/>
<dbReference type="VEuPathDB" id="TriTrypDB:TcCLB.508857.80"/>
<protein>
    <recommendedName>
        <fullName evidence="3">mRNA 5'-phosphatase</fullName>
        <ecNumber evidence="3">3.6.1.74</ecNumber>
    </recommendedName>
</protein>
<sequence>MLHRIPAYRDPLLQVLSDALKRALDFYRREMSAGMSIEFECRLGTFSASKHTYAHPFPTHTLTPALLDGQSTTPFFFFAGVAQPSFIAAHETLKTIGASMPPRSSTVLSVRTVGKDRLEYAMNEACNSGHLLAIVEKERIFSHDVRCPGWGADFRVSVSREKTIDRGTWNQAKWESFTPNISRLRQRKSVRIDPFLSVDMAMVRSFTDHSRFVRPWSSELQVPFISAPHVSFDVELEVNMPALHRVVKQTSLVESILGRTALDLLTVLQFLAAKRE</sequence>
<dbReference type="SUPFAM" id="SSF55154">
    <property type="entry name" value="CYTH-like phosphatases"/>
    <property type="match status" value="1"/>
</dbReference>
<organism evidence="6 8">
    <name type="scientific">Trypanosoma cruzi</name>
    <dbReference type="NCBI Taxonomy" id="5693"/>
    <lineage>
        <taxon>Eukaryota</taxon>
        <taxon>Discoba</taxon>
        <taxon>Euglenozoa</taxon>
        <taxon>Kinetoplastea</taxon>
        <taxon>Metakinetoplastina</taxon>
        <taxon>Trypanosomatida</taxon>
        <taxon>Trypanosomatidae</taxon>
        <taxon>Trypanosoma</taxon>
        <taxon>Schizotrypanum</taxon>
    </lineage>
</organism>
<dbReference type="VEuPathDB" id="TriTrypDB:TCDM_05936"/>
<dbReference type="GO" id="GO:0006397">
    <property type="term" value="P:mRNA processing"/>
    <property type="evidence" value="ECO:0007669"/>
    <property type="project" value="UniProtKB-KW"/>
</dbReference>
<dbReference type="VEuPathDB" id="TriTrypDB:ECC02_006521"/>
<feature type="domain" description="mRNA triphosphatase Cet1-like" evidence="5">
    <location>
        <begin position="123"/>
        <end position="204"/>
    </location>
</feature>
<dbReference type="VEuPathDB" id="TriTrypDB:TcCLB.508089.60"/>
<dbReference type="Pfam" id="PF02940">
    <property type="entry name" value="mRNA_triPase"/>
    <property type="match status" value="1"/>
</dbReference>
<dbReference type="InterPro" id="IPR037009">
    <property type="entry name" value="mRNA_triPase_Cet1_sf"/>
</dbReference>
<dbReference type="Proteomes" id="UP000246121">
    <property type="component" value="Unassembled WGS sequence"/>
</dbReference>
<dbReference type="AlphaFoldDB" id="A0A2V2UPI2"/>
<gene>
    <name evidence="6" type="ORF">C4B63_244g1</name>
    <name evidence="7" type="ORF">C4B63_25g325</name>
</gene>
<dbReference type="VEuPathDB" id="TriTrypDB:TcBrA4_0133880"/>
<accession>A0A2V2UPI2</accession>
<keyword evidence="2" id="KW-0378">Hydrolase</keyword>
<evidence type="ECO:0000313" key="7">
    <source>
        <dbReference type="EMBL" id="PWU94602.1"/>
    </source>
</evidence>